<dbReference type="SMART" id="SM00732">
    <property type="entry name" value="YqgFc"/>
    <property type="match status" value="1"/>
</dbReference>
<accession>A0ABW4JNR0</accession>
<keyword evidence="1 5" id="KW-0963">Cytoplasm</keyword>
<sequence length="137" mass="15386">MRTLAIDFGQRRVGLALSDPTGFLAQALQVIERQSDGQVAADIAVICRDREVEEIVLGHPRLLSGEVGMRAKQVEKFAQLLKRHVDLPIRLFDERLTTVSAERVLIEADMKRKKRKQVIDAVAATILLQTYLDAQSH</sequence>
<dbReference type="NCBIfam" id="TIGR00250">
    <property type="entry name" value="RNAse_H_YqgF"/>
    <property type="match status" value="1"/>
</dbReference>
<dbReference type="RefSeq" id="WP_377945663.1">
    <property type="nucleotide sequence ID" value="NZ_JBHUCX010000099.1"/>
</dbReference>
<gene>
    <name evidence="7" type="primary">ruvX</name>
    <name evidence="7" type="ORF">ACFSB2_24100</name>
</gene>
<dbReference type="InterPro" id="IPR012337">
    <property type="entry name" value="RNaseH-like_sf"/>
</dbReference>
<evidence type="ECO:0000259" key="6">
    <source>
        <dbReference type="SMART" id="SM00732"/>
    </source>
</evidence>
<dbReference type="PANTHER" id="PTHR33317">
    <property type="entry name" value="POLYNUCLEOTIDYL TRANSFERASE, RIBONUCLEASE H-LIKE SUPERFAMILY PROTEIN"/>
    <property type="match status" value="1"/>
</dbReference>
<reference evidence="8" key="1">
    <citation type="journal article" date="2019" name="Int. J. Syst. Evol. Microbiol.">
        <title>The Global Catalogue of Microorganisms (GCM) 10K type strain sequencing project: providing services to taxonomists for standard genome sequencing and annotation.</title>
        <authorList>
            <consortium name="The Broad Institute Genomics Platform"/>
            <consortium name="The Broad Institute Genome Sequencing Center for Infectious Disease"/>
            <person name="Wu L."/>
            <person name="Ma J."/>
        </authorList>
    </citation>
    <scope>NUCLEOTIDE SEQUENCE [LARGE SCALE GENOMIC DNA]</scope>
    <source>
        <strain evidence="8">CGMCC 1.12286</strain>
    </source>
</reference>
<evidence type="ECO:0000313" key="8">
    <source>
        <dbReference type="Proteomes" id="UP001597079"/>
    </source>
</evidence>
<dbReference type="InterPro" id="IPR037027">
    <property type="entry name" value="YqgF/RNaseH-like_dom_sf"/>
</dbReference>
<organism evidence="7 8">
    <name type="scientific">Alicyclobacillus fodiniaquatilis</name>
    <dbReference type="NCBI Taxonomy" id="1661150"/>
    <lineage>
        <taxon>Bacteria</taxon>
        <taxon>Bacillati</taxon>
        <taxon>Bacillota</taxon>
        <taxon>Bacilli</taxon>
        <taxon>Bacillales</taxon>
        <taxon>Alicyclobacillaceae</taxon>
        <taxon>Alicyclobacillus</taxon>
    </lineage>
</organism>
<dbReference type="Gene3D" id="3.30.420.140">
    <property type="entry name" value="YqgF/RNase H-like domain"/>
    <property type="match status" value="1"/>
</dbReference>
<comment type="similarity">
    <text evidence="5">Belongs to the YqgF HJR family.</text>
</comment>
<dbReference type="SUPFAM" id="SSF53098">
    <property type="entry name" value="Ribonuclease H-like"/>
    <property type="match status" value="1"/>
</dbReference>
<comment type="subcellular location">
    <subcellularLocation>
        <location evidence="5">Cytoplasm</location>
    </subcellularLocation>
</comment>
<dbReference type="HAMAP" id="MF_00651">
    <property type="entry name" value="Nuclease_YqgF"/>
    <property type="match status" value="1"/>
</dbReference>
<evidence type="ECO:0000256" key="3">
    <source>
        <dbReference type="ARBA" id="ARBA00022722"/>
    </source>
</evidence>
<dbReference type="EMBL" id="JBHUCX010000099">
    <property type="protein sequence ID" value="MFD1677749.1"/>
    <property type="molecule type" value="Genomic_DNA"/>
</dbReference>
<evidence type="ECO:0000313" key="7">
    <source>
        <dbReference type="EMBL" id="MFD1677749.1"/>
    </source>
</evidence>
<keyword evidence="3 5" id="KW-0540">Nuclease</keyword>
<keyword evidence="8" id="KW-1185">Reference proteome</keyword>
<evidence type="ECO:0000256" key="2">
    <source>
        <dbReference type="ARBA" id="ARBA00022517"/>
    </source>
</evidence>
<dbReference type="InterPro" id="IPR006641">
    <property type="entry name" value="YqgF/RNaseH-like_dom"/>
</dbReference>
<protein>
    <recommendedName>
        <fullName evidence="5">Putative pre-16S rRNA nuclease</fullName>
        <ecNumber evidence="5">3.1.-.-</ecNumber>
    </recommendedName>
</protein>
<comment type="caution">
    <text evidence="7">The sequence shown here is derived from an EMBL/GenBank/DDBJ whole genome shotgun (WGS) entry which is preliminary data.</text>
</comment>
<comment type="function">
    <text evidence="5">Could be a nuclease involved in processing of the 5'-end of pre-16S rRNA.</text>
</comment>
<dbReference type="Proteomes" id="UP001597079">
    <property type="component" value="Unassembled WGS sequence"/>
</dbReference>
<proteinExistence type="inferred from homology"/>
<name>A0ABW4JNR0_9BACL</name>
<keyword evidence="4 5" id="KW-0378">Hydrolase</keyword>
<evidence type="ECO:0000256" key="1">
    <source>
        <dbReference type="ARBA" id="ARBA00022490"/>
    </source>
</evidence>
<evidence type="ECO:0000256" key="5">
    <source>
        <dbReference type="HAMAP-Rule" id="MF_00651"/>
    </source>
</evidence>
<dbReference type="EC" id="3.1.-.-" evidence="5"/>
<dbReference type="PANTHER" id="PTHR33317:SF4">
    <property type="entry name" value="POLYNUCLEOTIDYL TRANSFERASE, RIBONUCLEASE H-LIKE SUPERFAMILY PROTEIN"/>
    <property type="match status" value="1"/>
</dbReference>
<keyword evidence="2 5" id="KW-0690">Ribosome biogenesis</keyword>
<dbReference type="Pfam" id="PF03652">
    <property type="entry name" value="RuvX"/>
    <property type="match status" value="1"/>
</dbReference>
<evidence type="ECO:0000256" key="4">
    <source>
        <dbReference type="ARBA" id="ARBA00022801"/>
    </source>
</evidence>
<dbReference type="CDD" id="cd16964">
    <property type="entry name" value="YqgF"/>
    <property type="match status" value="1"/>
</dbReference>
<feature type="domain" description="YqgF/RNase H-like" evidence="6">
    <location>
        <begin position="1"/>
        <end position="101"/>
    </location>
</feature>
<dbReference type="InterPro" id="IPR005227">
    <property type="entry name" value="YqgF"/>
</dbReference>